<dbReference type="KEGG" id="laj:A0128_16730"/>
<accession>A0A1D7V0I7</accession>
<sequence length="207" mass="22557">MKTIRTILLLTILFGLENGVTAIGGAYSDLGNGIIQDAGNRLLWRKCIRGRGTAGMNYTDCGTSSGPSETSNWTNALNYCRGLGTTLGDGRQWRLPSVKELISIVDYRVTSMPIINATLFPNTTSGRYWTSTNSFAMGSSPTLSGNGNNESDPKQYVASSENIDQHYKIPEGTSYRSMAYIVDFAIGGVVEYPKTNTNGYVRCVTNY</sequence>
<evidence type="ECO:0000313" key="2">
    <source>
        <dbReference type="EMBL" id="AOP35340.1"/>
    </source>
</evidence>
<reference evidence="2 3" key="1">
    <citation type="submission" date="2016-04" db="EMBL/GenBank/DDBJ databases">
        <title>Complete genome seqeunce of Leptospira alstonii serovar Room22.</title>
        <authorList>
            <person name="Nally J.E."/>
            <person name="Bayles D.O."/>
            <person name="Hurley D."/>
            <person name="Fanning S."/>
            <person name="McMahon B.J."/>
            <person name="Arent Z."/>
        </authorList>
    </citation>
    <scope>NUCLEOTIDE SEQUENCE [LARGE SCALE GENOMIC DNA]</scope>
    <source>
        <strain evidence="2 3">GWTS #1</strain>
    </source>
</reference>
<dbReference type="PANTHER" id="PTHR35812:SF1">
    <property type="entry name" value="LIPOPROTEIN"/>
    <property type="match status" value="1"/>
</dbReference>
<proteinExistence type="predicted"/>
<protein>
    <recommendedName>
        <fullName evidence="1">Lcl C-terminal domain-containing protein</fullName>
    </recommendedName>
</protein>
<evidence type="ECO:0000259" key="1">
    <source>
        <dbReference type="Pfam" id="PF07603"/>
    </source>
</evidence>
<keyword evidence="3" id="KW-1185">Reference proteome</keyword>
<dbReference type="PANTHER" id="PTHR35812">
    <property type="entry name" value="LIPOPROTEIN"/>
    <property type="match status" value="1"/>
</dbReference>
<feature type="domain" description="Lcl C-terminal" evidence="1">
    <location>
        <begin position="33"/>
        <end position="204"/>
    </location>
</feature>
<dbReference type="Pfam" id="PF07603">
    <property type="entry name" value="Lcl_C"/>
    <property type="match status" value="1"/>
</dbReference>
<dbReference type="InterPro" id="IPR011460">
    <property type="entry name" value="Lcl_C"/>
</dbReference>
<name>A0A1D7V0I7_9LEPT</name>
<organism evidence="2 3">
    <name type="scientific">Leptospira tipperaryensis</name>
    <dbReference type="NCBI Taxonomy" id="2564040"/>
    <lineage>
        <taxon>Bacteria</taxon>
        <taxon>Pseudomonadati</taxon>
        <taxon>Spirochaetota</taxon>
        <taxon>Spirochaetia</taxon>
        <taxon>Leptospirales</taxon>
        <taxon>Leptospiraceae</taxon>
        <taxon>Leptospira</taxon>
    </lineage>
</organism>
<evidence type="ECO:0000313" key="3">
    <source>
        <dbReference type="Proteomes" id="UP000094197"/>
    </source>
</evidence>
<gene>
    <name evidence="2" type="ORF">A0128_16730</name>
</gene>
<dbReference type="AlphaFoldDB" id="A0A1D7V0I7"/>
<dbReference type="Proteomes" id="UP000094197">
    <property type="component" value="Chromosome 1"/>
</dbReference>
<dbReference type="EMBL" id="CP015217">
    <property type="protein sequence ID" value="AOP35340.1"/>
    <property type="molecule type" value="Genomic_DNA"/>
</dbReference>